<keyword evidence="3" id="KW-1185">Reference proteome</keyword>
<keyword evidence="1" id="KW-1133">Transmembrane helix</keyword>
<protein>
    <submittedName>
        <fullName evidence="2">Uncharacterized protein</fullName>
    </submittedName>
</protein>
<evidence type="ECO:0000313" key="2">
    <source>
        <dbReference type="EMBL" id="OAX37151.1"/>
    </source>
</evidence>
<evidence type="ECO:0000313" key="3">
    <source>
        <dbReference type="Proteomes" id="UP000092154"/>
    </source>
</evidence>
<sequence length="103" mass="12165">MVRQIRNEDTKRGWRVCRTMLASETSNNFSGVQIFRVCTDMDWFLLNALHFWREEPQLRLWPLFFLAPSTFICVATLVQHAAQSLQLTYYSQQLHSRCPFPAP</sequence>
<organism evidence="2 3">
    <name type="scientific">Rhizopogon vinicolor AM-OR11-026</name>
    <dbReference type="NCBI Taxonomy" id="1314800"/>
    <lineage>
        <taxon>Eukaryota</taxon>
        <taxon>Fungi</taxon>
        <taxon>Dikarya</taxon>
        <taxon>Basidiomycota</taxon>
        <taxon>Agaricomycotina</taxon>
        <taxon>Agaricomycetes</taxon>
        <taxon>Agaricomycetidae</taxon>
        <taxon>Boletales</taxon>
        <taxon>Suillineae</taxon>
        <taxon>Rhizopogonaceae</taxon>
        <taxon>Rhizopogon</taxon>
    </lineage>
</organism>
<dbReference type="InParanoid" id="A0A1B7MX63"/>
<dbReference type="AlphaFoldDB" id="A0A1B7MX63"/>
<gene>
    <name evidence="2" type="ORF">K503DRAFT_251390</name>
</gene>
<keyword evidence="1" id="KW-0812">Transmembrane</keyword>
<keyword evidence="1" id="KW-0472">Membrane</keyword>
<proteinExistence type="predicted"/>
<name>A0A1B7MX63_9AGAM</name>
<accession>A0A1B7MX63</accession>
<feature type="transmembrane region" description="Helical" evidence="1">
    <location>
        <begin position="60"/>
        <end position="82"/>
    </location>
</feature>
<evidence type="ECO:0000256" key="1">
    <source>
        <dbReference type="SAM" id="Phobius"/>
    </source>
</evidence>
<reference evidence="2 3" key="1">
    <citation type="submission" date="2016-06" db="EMBL/GenBank/DDBJ databases">
        <title>Comparative genomics of the ectomycorrhizal sister species Rhizopogon vinicolor and Rhizopogon vesiculosus (Basidiomycota: Boletales) reveals a divergence of the mating type B locus.</title>
        <authorList>
            <consortium name="DOE Joint Genome Institute"/>
            <person name="Mujic A.B."/>
            <person name="Kuo A."/>
            <person name="Tritt A."/>
            <person name="Lipzen A."/>
            <person name="Chen C."/>
            <person name="Johnson J."/>
            <person name="Sharma A."/>
            <person name="Barry K."/>
            <person name="Grigoriev I.V."/>
            <person name="Spatafora J.W."/>
        </authorList>
    </citation>
    <scope>NUCLEOTIDE SEQUENCE [LARGE SCALE GENOMIC DNA]</scope>
    <source>
        <strain evidence="2 3">AM-OR11-026</strain>
    </source>
</reference>
<dbReference type="EMBL" id="KV448369">
    <property type="protein sequence ID" value="OAX37151.1"/>
    <property type="molecule type" value="Genomic_DNA"/>
</dbReference>
<dbReference type="Proteomes" id="UP000092154">
    <property type="component" value="Unassembled WGS sequence"/>
</dbReference>